<dbReference type="Proteomes" id="UP000008144">
    <property type="component" value="Chromosome 3"/>
</dbReference>
<feature type="compositionally biased region" description="Basic and acidic residues" evidence="1">
    <location>
        <begin position="156"/>
        <end position="178"/>
    </location>
</feature>
<feature type="compositionally biased region" description="Low complexity" evidence="1">
    <location>
        <begin position="71"/>
        <end position="91"/>
    </location>
</feature>
<sequence length="302" mass="32820">MKVSYGPPKAGSQLDRPTTSGAYVVKAKTDQIAPRGYSIVKRTNEIRSSSPVDSNQPIRIKLGGSSSEVLPSSATTTPSDQSTTTSITPQSENYTFNSTPDTTEEKPKAVVEPGPPGITPPVAKVVRPLEENSEQKDEKDEIVNDVPEKLSGIHPLPHDKNETNEQPDKQPEHTDSFEAVKAQTLDINIKPIEDIPKFEQPNSINPNIPQIEHPVVTKPQAVITPHVPPTNLPLPILPPVNINIPPPSLPRMPTLLQPTSQQPVSFTQSILGPPPVISKSASHPSLFQRPPPPFPFPPFFPL</sequence>
<feature type="compositionally biased region" description="Basic and acidic residues" evidence="1">
    <location>
        <begin position="127"/>
        <end position="148"/>
    </location>
</feature>
<reference evidence="3" key="1">
    <citation type="journal article" date="2002" name="Science">
        <title>The draft genome of Ciona intestinalis: insights into chordate and vertebrate origins.</title>
        <authorList>
            <person name="Dehal P."/>
            <person name="Satou Y."/>
            <person name="Campbell R.K."/>
            <person name="Chapman J."/>
            <person name="Degnan B."/>
            <person name="De Tomaso A."/>
            <person name="Davidson B."/>
            <person name="Di Gregorio A."/>
            <person name="Gelpke M."/>
            <person name="Goodstein D.M."/>
            <person name="Harafuji N."/>
            <person name="Hastings K.E."/>
            <person name="Ho I."/>
            <person name="Hotta K."/>
            <person name="Huang W."/>
            <person name="Kawashima T."/>
            <person name="Lemaire P."/>
            <person name="Martinez D."/>
            <person name="Meinertzhagen I.A."/>
            <person name="Necula S."/>
            <person name="Nonaka M."/>
            <person name="Putnam N."/>
            <person name="Rash S."/>
            <person name="Saiga H."/>
            <person name="Satake M."/>
            <person name="Terry A."/>
            <person name="Yamada L."/>
            <person name="Wang H.G."/>
            <person name="Awazu S."/>
            <person name="Azumi K."/>
            <person name="Boore J."/>
            <person name="Branno M."/>
            <person name="Chin-Bow S."/>
            <person name="DeSantis R."/>
            <person name="Doyle S."/>
            <person name="Francino P."/>
            <person name="Keys D.N."/>
            <person name="Haga S."/>
            <person name="Hayashi H."/>
            <person name="Hino K."/>
            <person name="Imai K.S."/>
            <person name="Inaba K."/>
            <person name="Kano S."/>
            <person name="Kobayashi K."/>
            <person name="Kobayashi M."/>
            <person name="Lee B.I."/>
            <person name="Makabe K.W."/>
            <person name="Manohar C."/>
            <person name="Matassi G."/>
            <person name="Medina M."/>
            <person name="Mochizuki Y."/>
            <person name="Mount S."/>
            <person name="Morishita T."/>
            <person name="Miura S."/>
            <person name="Nakayama A."/>
            <person name="Nishizaka S."/>
            <person name="Nomoto H."/>
            <person name="Ohta F."/>
            <person name="Oishi K."/>
            <person name="Rigoutsos I."/>
            <person name="Sano M."/>
            <person name="Sasaki A."/>
            <person name="Sasakura Y."/>
            <person name="Shoguchi E."/>
            <person name="Shin-i T."/>
            <person name="Spagnuolo A."/>
            <person name="Stainier D."/>
            <person name="Suzuki M.M."/>
            <person name="Tassy O."/>
            <person name="Takatori N."/>
            <person name="Tokuoka M."/>
            <person name="Yagi K."/>
            <person name="Yoshizaki F."/>
            <person name="Wada S."/>
            <person name="Zhang C."/>
            <person name="Hyatt P.D."/>
            <person name="Larimer F."/>
            <person name="Detter C."/>
            <person name="Doggett N."/>
            <person name="Glavina T."/>
            <person name="Hawkins T."/>
            <person name="Richardson P."/>
            <person name="Lucas S."/>
            <person name="Kohara Y."/>
            <person name="Levine M."/>
            <person name="Satoh N."/>
            <person name="Rokhsar D.S."/>
        </authorList>
    </citation>
    <scope>NUCLEOTIDE SEQUENCE [LARGE SCALE GENOMIC DNA]</scope>
</reference>
<accession>F6X951</accession>
<reference evidence="2" key="2">
    <citation type="journal article" date="2008" name="Genome Biol.">
        <title>Improved genome assembly and evidence-based global gene model set for the chordate Ciona intestinalis: new insight into intron and operon populations.</title>
        <authorList>
            <person name="Satou Y."/>
            <person name="Mineta K."/>
            <person name="Ogasawara M."/>
            <person name="Sasakura Y."/>
            <person name="Shoguchi E."/>
            <person name="Ueno K."/>
            <person name="Yamada L."/>
            <person name="Matsumoto J."/>
            <person name="Wasserscheid J."/>
            <person name="Dewar K."/>
            <person name="Wiley G.B."/>
            <person name="Macmil S.L."/>
            <person name="Roe B.A."/>
            <person name="Zeller R.W."/>
            <person name="Hastings K.E."/>
            <person name="Lemaire P."/>
            <person name="Lindquist E."/>
            <person name="Endo T."/>
            <person name="Hotta K."/>
            <person name="Inaba K."/>
        </authorList>
    </citation>
    <scope>NUCLEOTIDE SEQUENCE [LARGE SCALE GENOMIC DNA]</scope>
    <source>
        <strain evidence="2">wild type</strain>
    </source>
</reference>
<dbReference type="InParanoid" id="F6X951"/>
<evidence type="ECO:0000256" key="1">
    <source>
        <dbReference type="SAM" id="MobiDB-lite"/>
    </source>
</evidence>
<protein>
    <submittedName>
        <fullName evidence="2">Uncharacterized protein</fullName>
    </submittedName>
</protein>
<dbReference type="Ensembl" id="ENSCINT00000022454.2">
    <property type="protein sequence ID" value="ENSCINP00000022208.2"/>
    <property type="gene ID" value="ENSCING00000004956.3"/>
</dbReference>
<reference evidence="2" key="4">
    <citation type="submission" date="2025-09" db="UniProtKB">
        <authorList>
            <consortium name="Ensembl"/>
        </authorList>
    </citation>
    <scope>IDENTIFICATION</scope>
</reference>
<feature type="region of interest" description="Disordered" evidence="1">
    <location>
        <begin position="1"/>
        <end position="20"/>
    </location>
</feature>
<dbReference type="AlphaFoldDB" id="F6X951"/>
<dbReference type="EMBL" id="EAAA01001645">
    <property type="status" value="NOT_ANNOTATED_CDS"/>
    <property type="molecule type" value="Genomic_DNA"/>
</dbReference>
<reference evidence="2" key="3">
    <citation type="submission" date="2025-08" db="UniProtKB">
        <authorList>
            <consortium name="Ensembl"/>
        </authorList>
    </citation>
    <scope>IDENTIFICATION</scope>
</reference>
<evidence type="ECO:0000313" key="2">
    <source>
        <dbReference type="Ensembl" id="ENSCINP00000022208.2"/>
    </source>
</evidence>
<keyword evidence="3" id="KW-1185">Reference proteome</keyword>
<evidence type="ECO:0000313" key="3">
    <source>
        <dbReference type="Proteomes" id="UP000008144"/>
    </source>
</evidence>
<organism evidence="2 3">
    <name type="scientific">Ciona intestinalis</name>
    <name type="common">Transparent sea squirt</name>
    <name type="synonym">Ascidia intestinalis</name>
    <dbReference type="NCBI Taxonomy" id="7719"/>
    <lineage>
        <taxon>Eukaryota</taxon>
        <taxon>Metazoa</taxon>
        <taxon>Chordata</taxon>
        <taxon>Tunicata</taxon>
        <taxon>Ascidiacea</taxon>
        <taxon>Phlebobranchia</taxon>
        <taxon>Cionidae</taxon>
        <taxon>Ciona</taxon>
    </lineage>
</organism>
<dbReference type="HOGENOM" id="CLU_922977_0_0_1"/>
<feature type="region of interest" description="Disordered" evidence="1">
    <location>
        <begin position="44"/>
        <end position="179"/>
    </location>
</feature>
<feature type="compositionally biased region" description="Polar residues" evidence="1">
    <location>
        <begin position="46"/>
        <end position="57"/>
    </location>
</feature>
<proteinExistence type="predicted"/>
<feature type="compositionally biased region" description="Polar residues" evidence="1">
    <location>
        <begin position="92"/>
        <end position="101"/>
    </location>
</feature>
<name>F6X951_CIOIN</name>